<dbReference type="InterPro" id="IPR020904">
    <property type="entry name" value="Sc_DH/Rdtase_CS"/>
</dbReference>
<dbReference type="EMBL" id="JAESVA010000004">
    <property type="protein sequence ID" value="MCB8881100.1"/>
    <property type="molecule type" value="Genomic_DNA"/>
</dbReference>
<sequence length="248" mass="25594">MRLQNQTAVVTGAARGIGFAIAQRFLREGAQVMIADLDGAAAAEAVARLDEEAPGRSAAVAVDVSSKPDCMRMMASAAERFGAVDILVCNAGIVRRAAPIEDIAPETWDKVIGVNLMGCIYPTQIFAPIAKARGTGRIIYMASVAGEVGGVSAEITYSVTKAGVLCLTKAVAKQLAPHGITVNAIAPGAVRTAMTDVLQYDASVQKSIPLGTYGDVEDIASAAAYLASADAKYVTGATLDVNGGLFMR</sequence>
<evidence type="ECO:0000313" key="3">
    <source>
        <dbReference type="Proteomes" id="UP000721844"/>
    </source>
</evidence>
<dbReference type="PANTHER" id="PTHR42760">
    <property type="entry name" value="SHORT-CHAIN DEHYDROGENASES/REDUCTASES FAMILY MEMBER"/>
    <property type="match status" value="1"/>
</dbReference>
<dbReference type="Pfam" id="PF13561">
    <property type="entry name" value="adh_short_C2"/>
    <property type="match status" value="1"/>
</dbReference>
<dbReference type="FunFam" id="3.40.50.720:FF:000084">
    <property type="entry name" value="Short-chain dehydrogenase reductase"/>
    <property type="match status" value="1"/>
</dbReference>
<dbReference type="Gene3D" id="3.40.50.720">
    <property type="entry name" value="NAD(P)-binding Rossmann-like Domain"/>
    <property type="match status" value="1"/>
</dbReference>
<evidence type="ECO:0000313" key="2">
    <source>
        <dbReference type="EMBL" id="MCB8881100.1"/>
    </source>
</evidence>
<dbReference type="AlphaFoldDB" id="A0A964E3X4"/>
<comment type="similarity">
    <text evidence="1">Belongs to the short-chain dehydrogenases/reductases (SDR) family.</text>
</comment>
<reference evidence="2 3" key="1">
    <citation type="journal article" date="2021" name="Microorganisms">
        <title>Acidisoma silvae sp. nov. and Acidisomacellulosilytica sp. nov., Two Acidophilic Bacteria Isolated from Decaying Wood, Hydrolyzing Cellulose and Producing Poly-3-hydroxybutyrate.</title>
        <authorList>
            <person name="Mieszkin S."/>
            <person name="Pouder E."/>
            <person name="Uroz S."/>
            <person name="Simon-Colin C."/>
            <person name="Alain K."/>
        </authorList>
    </citation>
    <scope>NUCLEOTIDE SEQUENCE [LARGE SCALE GENOMIC DNA]</scope>
    <source>
        <strain evidence="2 3">HW T5.17</strain>
    </source>
</reference>
<proteinExistence type="inferred from homology"/>
<comment type="caution">
    <text evidence="2">The sequence shown here is derived from an EMBL/GenBank/DDBJ whole genome shotgun (WGS) entry which is preliminary data.</text>
</comment>
<dbReference type="NCBIfam" id="NF005559">
    <property type="entry name" value="PRK07231.1"/>
    <property type="match status" value="1"/>
</dbReference>
<evidence type="ECO:0000256" key="1">
    <source>
        <dbReference type="ARBA" id="ARBA00006484"/>
    </source>
</evidence>
<dbReference type="PRINTS" id="PR00081">
    <property type="entry name" value="GDHRDH"/>
</dbReference>
<dbReference type="PROSITE" id="PS00061">
    <property type="entry name" value="ADH_SHORT"/>
    <property type="match status" value="1"/>
</dbReference>
<keyword evidence="3" id="KW-1185">Reference proteome</keyword>
<protein>
    <submittedName>
        <fullName evidence="2">SDR family oxidoreductase</fullName>
    </submittedName>
</protein>
<dbReference type="GO" id="GO:0016616">
    <property type="term" value="F:oxidoreductase activity, acting on the CH-OH group of donors, NAD or NADP as acceptor"/>
    <property type="evidence" value="ECO:0007669"/>
    <property type="project" value="TreeGrafter"/>
</dbReference>
<dbReference type="InterPro" id="IPR036291">
    <property type="entry name" value="NAD(P)-bd_dom_sf"/>
</dbReference>
<dbReference type="GO" id="GO:0030497">
    <property type="term" value="P:fatty acid elongation"/>
    <property type="evidence" value="ECO:0007669"/>
    <property type="project" value="TreeGrafter"/>
</dbReference>
<accession>A0A964E3X4</accession>
<dbReference type="PANTHER" id="PTHR42760:SF40">
    <property type="entry name" value="3-OXOACYL-[ACYL-CARRIER-PROTEIN] REDUCTASE, CHLOROPLASTIC"/>
    <property type="match status" value="1"/>
</dbReference>
<dbReference type="RefSeq" id="WP_227307775.1">
    <property type="nucleotide sequence ID" value="NZ_JAESVA010000004.1"/>
</dbReference>
<dbReference type="PRINTS" id="PR00080">
    <property type="entry name" value="SDRFAMILY"/>
</dbReference>
<dbReference type="InterPro" id="IPR002347">
    <property type="entry name" value="SDR_fam"/>
</dbReference>
<dbReference type="Proteomes" id="UP000721844">
    <property type="component" value="Unassembled WGS sequence"/>
</dbReference>
<organism evidence="2 3">
    <name type="scientific">Acidisoma cellulosilyticum</name>
    <dbReference type="NCBI Taxonomy" id="2802395"/>
    <lineage>
        <taxon>Bacteria</taxon>
        <taxon>Pseudomonadati</taxon>
        <taxon>Pseudomonadota</taxon>
        <taxon>Alphaproteobacteria</taxon>
        <taxon>Acetobacterales</taxon>
        <taxon>Acidocellaceae</taxon>
        <taxon>Acidisoma</taxon>
    </lineage>
</organism>
<gene>
    <name evidence="2" type="ORF">ACELLULO517_12710</name>
</gene>
<name>A0A964E3X4_9PROT</name>
<dbReference type="SUPFAM" id="SSF51735">
    <property type="entry name" value="NAD(P)-binding Rossmann-fold domains"/>
    <property type="match status" value="1"/>
</dbReference>